<dbReference type="Pfam" id="PF05577">
    <property type="entry name" value="Peptidase_S28"/>
    <property type="match status" value="1"/>
</dbReference>
<evidence type="ECO:0000256" key="3">
    <source>
        <dbReference type="ARBA" id="ARBA00022729"/>
    </source>
</evidence>
<dbReference type="Gene3D" id="3.40.50.1820">
    <property type="entry name" value="alpha/beta hydrolase"/>
    <property type="match status" value="1"/>
</dbReference>
<protein>
    <recommendedName>
        <fullName evidence="9">Lysosomal Pro-X carboxypeptidase</fullName>
    </recommendedName>
</protein>
<evidence type="ECO:0000256" key="1">
    <source>
        <dbReference type="ARBA" id="ARBA00011079"/>
    </source>
</evidence>
<organism evidence="7 8">
    <name type="scientific">Stephania yunnanensis</name>
    <dbReference type="NCBI Taxonomy" id="152371"/>
    <lineage>
        <taxon>Eukaryota</taxon>
        <taxon>Viridiplantae</taxon>
        <taxon>Streptophyta</taxon>
        <taxon>Embryophyta</taxon>
        <taxon>Tracheophyta</taxon>
        <taxon>Spermatophyta</taxon>
        <taxon>Magnoliopsida</taxon>
        <taxon>Ranunculales</taxon>
        <taxon>Menispermaceae</taxon>
        <taxon>Menispermoideae</taxon>
        <taxon>Cissampelideae</taxon>
        <taxon>Stephania</taxon>
    </lineage>
</organism>
<evidence type="ECO:0000256" key="4">
    <source>
        <dbReference type="ARBA" id="ARBA00022801"/>
    </source>
</evidence>
<dbReference type="PANTHER" id="PTHR11010">
    <property type="entry name" value="PROTEASE S28 PRO-X CARBOXYPEPTIDASE-RELATED"/>
    <property type="match status" value="1"/>
</dbReference>
<comment type="caution">
    <text evidence="7">The sequence shown here is derived from an EMBL/GenBank/DDBJ whole genome shotgun (WGS) entry which is preliminary data.</text>
</comment>
<dbReference type="InterPro" id="IPR029058">
    <property type="entry name" value="AB_hydrolase_fold"/>
</dbReference>
<dbReference type="GO" id="GO:0008239">
    <property type="term" value="F:dipeptidyl-peptidase activity"/>
    <property type="evidence" value="ECO:0007669"/>
    <property type="project" value="TreeGrafter"/>
</dbReference>
<evidence type="ECO:0000313" key="7">
    <source>
        <dbReference type="EMBL" id="KAK9168487.1"/>
    </source>
</evidence>
<keyword evidence="4" id="KW-0378">Hydrolase</keyword>
<keyword evidence="5" id="KW-0325">Glycoprotein</keyword>
<dbReference type="InterPro" id="IPR008758">
    <property type="entry name" value="Peptidase_S28"/>
</dbReference>
<dbReference type="SUPFAM" id="SSF53474">
    <property type="entry name" value="alpha/beta-Hydrolases"/>
    <property type="match status" value="1"/>
</dbReference>
<gene>
    <name evidence="7" type="ORF">Syun_000627</name>
</gene>
<reference evidence="7 8" key="1">
    <citation type="submission" date="2024-01" db="EMBL/GenBank/DDBJ databases">
        <title>Genome assemblies of Stephania.</title>
        <authorList>
            <person name="Yang L."/>
        </authorList>
    </citation>
    <scope>NUCLEOTIDE SEQUENCE [LARGE SCALE GENOMIC DNA]</scope>
    <source>
        <strain evidence="7">YNDBR</strain>
        <tissue evidence="7">Leaf</tissue>
    </source>
</reference>
<dbReference type="InterPro" id="IPR042269">
    <property type="entry name" value="Ser_carbopepase_S28_SKS"/>
</dbReference>
<evidence type="ECO:0000256" key="6">
    <source>
        <dbReference type="SAM" id="SignalP"/>
    </source>
</evidence>
<accession>A0AAP0Q5H8</accession>
<evidence type="ECO:0008006" key="9">
    <source>
        <dbReference type="Google" id="ProtNLM"/>
    </source>
</evidence>
<evidence type="ECO:0000256" key="2">
    <source>
        <dbReference type="ARBA" id="ARBA00022670"/>
    </source>
</evidence>
<name>A0AAP0Q5H8_9MAGN</name>
<dbReference type="GO" id="GO:0070008">
    <property type="term" value="F:serine-type exopeptidase activity"/>
    <property type="evidence" value="ECO:0007669"/>
    <property type="project" value="InterPro"/>
</dbReference>
<keyword evidence="3 6" id="KW-0732">Signal</keyword>
<evidence type="ECO:0000313" key="8">
    <source>
        <dbReference type="Proteomes" id="UP001420932"/>
    </source>
</evidence>
<dbReference type="EMBL" id="JBBNAF010000001">
    <property type="protein sequence ID" value="KAK9168487.1"/>
    <property type="molecule type" value="Genomic_DNA"/>
</dbReference>
<proteinExistence type="inferred from homology"/>
<keyword evidence="8" id="KW-1185">Reference proteome</keyword>
<feature type="chain" id="PRO_5042999228" description="Lysosomal Pro-X carboxypeptidase" evidence="6">
    <location>
        <begin position="25"/>
        <end position="508"/>
    </location>
</feature>
<evidence type="ECO:0000256" key="5">
    <source>
        <dbReference type="ARBA" id="ARBA00023180"/>
    </source>
</evidence>
<keyword evidence="2" id="KW-0645">Protease</keyword>
<dbReference type="GO" id="GO:0006508">
    <property type="term" value="P:proteolysis"/>
    <property type="evidence" value="ECO:0007669"/>
    <property type="project" value="UniProtKB-KW"/>
</dbReference>
<dbReference type="Proteomes" id="UP001420932">
    <property type="component" value="Unassembled WGS sequence"/>
</dbReference>
<feature type="signal peptide" evidence="6">
    <location>
        <begin position="1"/>
        <end position="24"/>
    </location>
</feature>
<comment type="similarity">
    <text evidence="1">Belongs to the peptidase S28 family.</text>
</comment>
<dbReference type="Gene3D" id="1.20.120.980">
    <property type="entry name" value="Serine carboxypeptidase S28, SKS domain"/>
    <property type="match status" value="1"/>
</dbReference>
<dbReference type="AlphaFoldDB" id="A0AAP0Q5H8"/>
<dbReference type="PANTHER" id="PTHR11010:SF120">
    <property type="entry name" value="LYSOSOMAL PRO-X CARBOXYPEPTIDASE"/>
    <property type="match status" value="1"/>
</dbReference>
<sequence>MDTFILLSCLLIQCFLMIITPTMSQQSIPFEGPRLSAHPDFKSFSDHGIKASSTSTSSSNTKFRTYYYKQTLDHFNYRPDSFITFNHRYVIDFQYWGGAKTDAPIFVNLGAEAPLELDMKDPGFLHEQAPKLKALIVFIEHRYYGQSVPFGSRQEAFMNASRLGYFTSTQALADYAEVILHVKKMLMAERSPVVVFGASYGGMLASWFRLKYPHVAMGALASSAPILYFDDLVPADGGYYAVVSRDFKAVSQSCHNTIAQSWLEITELAKKPNGLQQLSRLFNTCSPLKSATVLKTDLISMYASAAQYNRAPVYRVNRICEAIDGAPKGTSVLEKVYAAVVAYDSGTNVSCYNIGGYSPPSETTKGWSWQRCSDMVMPIGQGRNATMFPYSPFDLQDFMNTCYSEYGVYPRPHWIVTEFDGHDIDLVLKKFGSNIIFSNGLKDPWSNGGVLHNISDSIVAVTTTEGSHCLDLLYSSSDDPIWVIKQRATEIEIIKGWIREYNLMHGIN</sequence>